<dbReference type="Pfam" id="PF01951">
    <property type="entry name" value="Archease"/>
    <property type="match status" value="1"/>
</dbReference>
<dbReference type="EMBL" id="JARWBG010000009">
    <property type="protein sequence ID" value="MDH2389272.1"/>
    <property type="molecule type" value="Genomic_DNA"/>
</dbReference>
<keyword evidence="7" id="KW-1185">Reference proteome</keyword>
<evidence type="ECO:0000256" key="2">
    <source>
        <dbReference type="ARBA" id="ARBA00022694"/>
    </source>
</evidence>
<keyword evidence="4" id="KW-0106">Calcium</keyword>
<keyword evidence="3" id="KW-0479">Metal-binding</keyword>
<name>A0ABT6HKL1_9ACTN</name>
<evidence type="ECO:0000256" key="3">
    <source>
        <dbReference type="ARBA" id="ARBA00022723"/>
    </source>
</evidence>
<feature type="domain" description="Archease" evidence="5">
    <location>
        <begin position="12"/>
        <end position="142"/>
    </location>
</feature>
<evidence type="ECO:0000256" key="1">
    <source>
        <dbReference type="ARBA" id="ARBA00007963"/>
    </source>
</evidence>
<dbReference type="Gene3D" id="3.55.10.10">
    <property type="entry name" value="Archease domain"/>
    <property type="match status" value="1"/>
</dbReference>
<gene>
    <name evidence="6" type="ORF">QCN29_10810</name>
</gene>
<reference evidence="6 7" key="1">
    <citation type="submission" date="2023-04" db="EMBL/GenBank/DDBJ databases">
        <title>Streptomyces chengmaiensis sp. nov. isolated from the stem of mangrove plant in Hainan.</title>
        <authorList>
            <person name="Huang X."/>
            <person name="Zhou S."/>
            <person name="Chu X."/>
            <person name="Xie Y."/>
            <person name="Lin Y."/>
        </authorList>
    </citation>
    <scope>NUCLEOTIDE SEQUENCE [LARGE SCALE GENOMIC DNA]</scope>
    <source>
        <strain evidence="6 7">HNM0663</strain>
    </source>
</reference>
<comment type="similarity">
    <text evidence="1">Belongs to the archease family.</text>
</comment>
<dbReference type="Proteomes" id="UP001223144">
    <property type="component" value="Unassembled WGS sequence"/>
</dbReference>
<evidence type="ECO:0000256" key="4">
    <source>
        <dbReference type="ARBA" id="ARBA00022837"/>
    </source>
</evidence>
<accession>A0ABT6HKL1</accession>
<dbReference type="InterPro" id="IPR023572">
    <property type="entry name" value="Archease_dom"/>
</dbReference>
<sequence length="142" mass="15194">MYLPPESAGRRSVPHTADLRVEAWGPTREECLEQAVHGVCESFLDLRGAQAVGRREAAVLAGSDEELLVALLEEVVYWLDAEGEVPVGVEVAPVDRGVHAVLRMADARSCPVVGAAPKAVTWHGLEFGRGPAGWRCAVTVDV</sequence>
<dbReference type="InterPro" id="IPR036820">
    <property type="entry name" value="Archease_dom_sf"/>
</dbReference>
<evidence type="ECO:0000259" key="5">
    <source>
        <dbReference type="Pfam" id="PF01951"/>
    </source>
</evidence>
<evidence type="ECO:0000313" key="7">
    <source>
        <dbReference type="Proteomes" id="UP001223144"/>
    </source>
</evidence>
<organism evidence="6 7">
    <name type="scientific">Streptomyces chengmaiensis</name>
    <dbReference type="NCBI Taxonomy" id="3040919"/>
    <lineage>
        <taxon>Bacteria</taxon>
        <taxon>Bacillati</taxon>
        <taxon>Actinomycetota</taxon>
        <taxon>Actinomycetes</taxon>
        <taxon>Kitasatosporales</taxon>
        <taxon>Streptomycetaceae</taxon>
        <taxon>Streptomyces</taxon>
    </lineage>
</organism>
<evidence type="ECO:0000313" key="6">
    <source>
        <dbReference type="EMBL" id="MDH2389272.1"/>
    </source>
</evidence>
<keyword evidence="2" id="KW-0819">tRNA processing</keyword>
<dbReference type="RefSeq" id="WP_279927604.1">
    <property type="nucleotide sequence ID" value="NZ_JARWBG010000009.1"/>
</dbReference>
<comment type="caution">
    <text evidence="6">The sequence shown here is derived from an EMBL/GenBank/DDBJ whole genome shotgun (WGS) entry which is preliminary data.</text>
</comment>
<dbReference type="SUPFAM" id="SSF69819">
    <property type="entry name" value="MTH1598-like"/>
    <property type="match status" value="1"/>
</dbReference>
<proteinExistence type="inferred from homology"/>
<protein>
    <submittedName>
        <fullName evidence="6">Archease</fullName>
    </submittedName>
</protein>